<keyword evidence="2" id="KW-1185">Reference proteome</keyword>
<comment type="caution">
    <text evidence="1">The sequence shown here is derived from an EMBL/GenBank/DDBJ whole genome shotgun (WGS) entry which is preliminary data.</text>
</comment>
<gene>
    <name evidence="1" type="ORF">L2E82_47615</name>
</gene>
<sequence>MASLHFASLLLTLLTVQLSQATRSLFTSTNDVASDNSIKWAVLVAGSRGYYNYRHQADVCHAYQILKRGGLKDENIIVFMYDDIANNTMNPRPGVIINSPNGSDVYAGVPKDYNGEYVTAANFYAVLLGNASALTGGSGKVVASKPGDKIFVFYSDHGAPGLLGMPNLPPLYANDFIEVLNTKNASGTYGEMVIYIESCESGSIFEGLLAEDMNIYVTTASNANESSWGTYCPDMTPPPPPEFHTCLGDLYSVSWMEDSDVKDLKIETLQQQYSTVKIRTLNNNSEEGSHVMQYGTQWISNKTVSVYQGAGTSNLTSNSIQSLGFMGVVDQRAADLYSMWKTYEKSTGEPQQKIELLKQIKEITMHRAHVDSSVDTIKGQLLNQEKGSARVAGSVLVDDWECLKSMIRTFETHCGSLTQYGMKHSRTFANMCNNGVTKEAMDGASKATCSSFNMGQWNPATVGYSA</sequence>
<reference evidence="2" key="1">
    <citation type="journal article" date="2022" name="Mol. Ecol. Resour.">
        <title>The genomes of chicory, endive, great burdock and yacon provide insights into Asteraceae palaeo-polyploidization history and plant inulin production.</title>
        <authorList>
            <person name="Fan W."/>
            <person name="Wang S."/>
            <person name="Wang H."/>
            <person name="Wang A."/>
            <person name="Jiang F."/>
            <person name="Liu H."/>
            <person name="Zhao H."/>
            <person name="Xu D."/>
            <person name="Zhang Y."/>
        </authorList>
    </citation>
    <scope>NUCLEOTIDE SEQUENCE [LARGE SCALE GENOMIC DNA]</scope>
    <source>
        <strain evidence="2">cv. Punajuju</strain>
    </source>
</reference>
<protein>
    <submittedName>
        <fullName evidence="1">Uncharacterized protein</fullName>
    </submittedName>
</protein>
<evidence type="ECO:0000313" key="2">
    <source>
        <dbReference type="Proteomes" id="UP001055811"/>
    </source>
</evidence>
<dbReference type="EMBL" id="CM042017">
    <property type="protein sequence ID" value="KAI3689651.1"/>
    <property type="molecule type" value="Genomic_DNA"/>
</dbReference>
<dbReference type="Proteomes" id="UP001055811">
    <property type="component" value="Linkage Group LG09"/>
</dbReference>
<organism evidence="1 2">
    <name type="scientific">Cichorium intybus</name>
    <name type="common">Chicory</name>
    <dbReference type="NCBI Taxonomy" id="13427"/>
    <lineage>
        <taxon>Eukaryota</taxon>
        <taxon>Viridiplantae</taxon>
        <taxon>Streptophyta</taxon>
        <taxon>Embryophyta</taxon>
        <taxon>Tracheophyta</taxon>
        <taxon>Spermatophyta</taxon>
        <taxon>Magnoliopsida</taxon>
        <taxon>eudicotyledons</taxon>
        <taxon>Gunneridae</taxon>
        <taxon>Pentapetalae</taxon>
        <taxon>asterids</taxon>
        <taxon>campanulids</taxon>
        <taxon>Asterales</taxon>
        <taxon>Asteraceae</taxon>
        <taxon>Cichorioideae</taxon>
        <taxon>Cichorieae</taxon>
        <taxon>Cichoriinae</taxon>
        <taxon>Cichorium</taxon>
    </lineage>
</organism>
<proteinExistence type="predicted"/>
<accession>A0ACB8YX10</accession>
<name>A0ACB8YX10_CICIN</name>
<reference evidence="1 2" key="2">
    <citation type="journal article" date="2022" name="Mol. Ecol. Resour.">
        <title>The genomes of chicory, endive, great burdock and yacon provide insights into Asteraceae paleo-polyploidization history and plant inulin production.</title>
        <authorList>
            <person name="Fan W."/>
            <person name="Wang S."/>
            <person name="Wang H."/>
            <person name="Wang A."/>
            <person name="Jiang F."/>
            <person name="Liu H."/>
            <person name="Zhao H."/>
            <person name="Xu D."/>
            <person name="Zhang Y."/>
        </authorList>
    </citation>
    <scope>NUCLEOTIDE SEQUENCE [LARGE SCALE GENOMIC DNA]</scope>
    <source>
        <strain evidence="2">cv. Punajuju</strain>
        <tissue evidence="1">Leaves</tissue>
    </source>
</reference>
<evidence type="ECO:0000313" key="1">
    <source>
        <dbReference type="EMBL" id="KAI3689651.1"/>
    </source>
</evidence>